<gene>
    <name evidence="2" type="ORF">EZS28_029085</name>
</gene>
<comment type="caution">
    <text evidence="2">The sequence shown here is derived from an EMBL/GenBank/DDBJ whole genome shotgun (WGS) entry which is preliminary data.</text>
</comment>
<feature type="region of interest" description="Disordered" evidence="1">
    <location>
        <begin position="1"/>
        <end position="56"/>
    </location>
</feature>
<name>A0A5J4UYV3_9EUKA</name>
<evidence type="ECO:0000256" key="1">
    <source>
        <dbReference type="SAM" id="MobiDB-lite"/>
    </source>
</evidence>
<accession>A0A5J4UYV3</accession>
<proteinExistence type="predicted"/>
<reference evidence="2 3" key="1">
    <citation type="submission" date="2019-03" db="EMBL/GenBank/DDBJ databases">
        <title>Single cell metagenomics reveals metabolic interactions within the superorganism composed of flagellate Streblomastix strix and complex community of Bacteroidetes bacteria on its surface.</title>
        <authorList>
            <person name="Treitli S.C."/>
            <person name="Kolisko M."/>
            <person name="Husnik F."/>
            <person name="Keeling P."/>
            <person name="Hampl V."/>
        </authorList>
    </citation>
    <scope>NUCLEOTIDE SEQUENCE [LARGE SCALE GENOMIC DNA]</scope>
    <source>
        <strain evidence="2">ST1C</strain>
    </source>
</reference>
<evidence type="ECO:0000313" key="2">
    <source>
        <dbReference type="EMBL" id="KAA6375390.1"/>
    </source>
</evidence>
<protein>
    <submittedName>
        <fullName evidence="2">Uncharacterized protein</fullName>
    </submittedName>
</protein>
<evidence type="ECO:0000313" key="3">
    <source>
        <dbReference type="Proteomes" id="UP000324800"/>
    </source>
</evidence>
<feature type="compositionally biased region" description="Basic and acidic residues" evidence="1">
    <location>
        <begin position="18"/>
        <end position="56"/>
    </location>
</feature>
<dbReference type="EMBL" id="SNRW01011264">
    <property type="protein sequence ID" value="KAA6375390.1"/>
    <property type="molecule type" value="Genomic_DNA"/>
</dbReference>
<organism evidence="2 3">
    <name type="scientific">Streblomastix strix</name>
    <dbReference type="NCBI Taxonomy" id="222440"/>
    <lineage>
        <taxon>Eukaryota</taxon>
        <taxon>Metamonada</taxon>
        <taxon>Preaxostyla</taxon>
        <taxon>Oxymonadida</taxon>
        <taxon>Streblomastigidae</taxon>
        <taxon>Streblomastix</taxon>
    </lineage>
</organism>
<dbReference type="Proteomes" id="UP000324800">
    <property type="component" value="Unassembled WGS sequence"/>
</dbReference>
<dbReference type="AlphaFoldDB" id="A0A5J4UYV3"/>
<sequence>MNVGVRLEEKEQEDEREDELKRMRDEVELKEELQMRSFLKEKEKENRSFEDNSNLQEKETDGLSLYQCGSRKKLGAQCGTSLNDGTDGELINDKNQDKNIIDKVSDSKDQHKKLFTYPELHAQKHASSEVSYAQTLRLLRIKCKQTEIYEIRQIKEETFTDAYANIVMSGIYQSLLMMVKFISGRMIAPSSKIEPGQDLELSISTNAYFKNLEDM</sequence>